<dbReference type="OrthoDB" id="444127at2759"/>
<dbReference type="Proteomes" id="UP000184267">
    <property type="component" value="Unassembled WGS sequence"/>
</dbReference>
<dbReference type="GO" id="GO:0044550">
    <property type="term" value="P:secondary metabolite biosynthetic process"/>
    <property type="evidence" value="ECO:0007669"/>
    <property type="project" value="TreeGrafter"/>
</dbReference>
<dbReference type="PANTHER" id="PTHR31642">
    <property type="entry name" value="TRICHOTHECENE 3-O-ACETYLTRANSFERASE"/>
    <property type="match status" value="1"/>
</dbReference>
<keyword evidence="1 2" id="KW-0808">Transferase</keyword>
<dbReference type="AlphaFoldDB" id="A0A1M2V7W1"/>
<proteinExistence type="predicted"/>
<comment type="caution">
    <text evidence="2">The sequence shown here is derived from an EMBL/GenBank/DDBJ whole genome shotgun (WGS) entry which is preliminary data.</text>
</comment>
<evidence type="ECO:0000313" key="2">
    <source>
        <dbReference type="EMBL" id="OJT03674.1"/>
    </source>
</evidence>
<accession>A0A1M2V7W1</accession>
<dbReference type="InterPro" id="IPR050317">
    <property type="entry name" value="Plant_Fungal_Acyltransferase"/>
</dbReference>
<dbReference type="Pfam" id="PF02458">
    <property type="entry name" value="Transferase"/>
    <property type="match status" value="2"/>
</dbReference>
<sequence>MSSTTPSLELISRTRILPEDHTGSGTRTVPLSILDNTVVNYAMTSAAWYYDKPAEGSQAFSSELLSKSLQKTINAYPQWAGQLQWIPYDLSRGQRHGRVCILYGSPADPGVEFIVTRFPTTLASLIPDNDTRIKNGVWCADDFPAAQLLYPTELALYNTKEYAGRPSVSVQLTAFACGGFGVALRIVHPIADATAMHQFVKDWSAINSALLNNHPPPTPAPIFDPSLVDKAAAGDLTKPAIDPEILRTARTLPLVRYDWWKFAPGCPAPMLPSTAIPQELAGTDLGPSETPAPWDTWDIFAPVSHCLLYFTPVEVQRLWEDASAQLPAGAPRVSRLDALFAHLWRLVVRARGQVADSAPNNLVVTLGVRGRLSPPLPDAFLGSPITLAAASLPGAALAGPSSLGAGAAAIRAALTAFTPEKLAAFLHELAYAVNPQRVWRAFLGERHSVVTSWLGLDLYGIDFGGGAPPRYVEAVMPNMDGVFHIMDARATSGDGSVQAGNRRWFDGPVCVSLHFNAESMRKLLEDSELRKYNDVY</sequence>
<gene>
    <name evidence="2" type="ORF">TRAPUB_5702</name>
</gene>
<name>A0A1M2V7W1_TRAPU</name>
<dbReference type="STRING" id="154538.A0A1M2V7W1"/>
<dbReference type="InterPro" id="IPR023213">
    <property type="entry name" value="CAT-like_dom_sf"/>
</dbReference>
<dbReference type="OMA" id="FPQWAGQ"/>
<dbReference type="Gene3D" id="3.30.559.10">
    <property type="entry name" value="Chloramphenicol acetyltransferase-like domain"/>
    <property type="match status" value="2"/>
</dbReference>
<reference evidence="2 3" key="1">
    <citation type="submission" date="2016-10" db="EMBL/GenBank/DDBJ databases">
        <title>Genome sequence of the basidiomycete white-rot fungus Trametes pubescens.</title>
        <authorList>
            <person name="Makela M.R."/>
            <person name="Granchi Z."/>
            <person name="Peng M."/>
            <person name="De Vries R.P."/>
            <person name="Grigoriev I."/>
            <person name="Riley R."/>
            <person name="Hilden K."/>
        </authorList>
    </citation>
    <scope>NUCLEOTIDE SEQUENCE [LARGE SCALE GENOMIC DNA]</scope>
    <source>
        <strain evidence="2 3">FBCC735</strain>
    </source>
</reference>
<organism evidence="2 3">
    <name type="scientific">Trametes pubescens</name>
    <name type="common">White-rot fungus</name>
    <dbReference type="NCBI Taxonomy" id="154538"/>
    <lineage>
        <taxon>Eukaryota</taxon>
        <taxon>Fungi</taxon>
        <taxon>Dikarya</taxon>
        <taxon>Basidiomycota</taxon>
        <taxon>Agaricomycotina</taxon>
        <taxon>Agaricomycetes</taxon>
        <taxon>Polyporales</taxon>
        <taxon>Polyporaceae</taxon>
        <taxon>Trametes</taxon>
    </lineage>
</organism>
<dbReference type="EMBL" id="MNAD01001602">
    <property type="protein sequence ID" value="OJT03674.1"/>
    <property type="molecule type" value="Genomic_DNA"/>
</dbReference>
<dbReference type="GO" id="GO:0016747">
    <property type="term" value="F:acyltransferase activity, transferring groups other than amino-acyl groups"/>
    <property type="evidence" value="ECO:0007669"/>
    <property type="project" value="TreeGrafter"/>
</dbReference>
<keyword evidence="3" id="KW-1185">Reference proteome</keyword>
<evidence type="ECO:0000313" key="3">
    <source>
        <dbReference type="Proteomes" id="UP000184267"/>
    </source>
</evidence>
<evidence type="ECO:0000256" key="1">
    <source>
        <dbReference type="ARBA" id="ARBA00022679"/>
    </source>
</evidence>
<protein>
    <submittedName>
        <fullName evidence="2">Spermidine hydroxycinnamoyl transferase</fullName>
    </submittedName>
</protein>
<dbReference type="PANTHER" id="PTHR31642:SF310">
    <property type="entry name" value="FATTY ALCOHOL:CAFFEOYL-COA ACYLTRANSFERASE"/>
    <property type="match status" value="1"/>
</dbReference>